<feature type="compositionally biased region" description="Pro residues" evidence="1">
    <location>
        <begin position="1236"/>
        <end position="1247"/>
    </location>
</feature>
<dbReference type="InterPro" id="IPR057971">
    <property type="entry name" value="PKHA4-7_TBCA"/>
</dbReference>
<feature type="compositionally biased region" description="Low complexity" evidence="1">
    <location>
        <begin position="96"/>
        <end position="113"/>
    </location>
</feature>
<feature type="compositionally biased region" description="Low complexity" evidence="1">
    <location>
        <begin position="1296"/>
        <end position="1305"/>
    </location>
</feature>
<dbReference type="PROSITE" id="PS50003">
    <property type="entry name" value="PH_DOMAIN"/>
    <property type="match status" value="1"/>
</dbReference>
<feature type="compositionally biased region" description="Pro residues" evidence="1">
    <location>
        <begin position="302"/>
        <end position="319"/>
    </location>
</feature>
<evidence type="ECO:0000259" key="2">
    <source>
        <dbReference type="PROSITE" id="PS50003"/>
    </source>
</evidence>
<feature type="compositionally biased region" description="Basic and acidic residues" evidence="1">
    <location>
        <begin position="165"/>
        <end position="181"/>
    </location>
</feature>
<dbReference type="PANTHER" id="PTHR12752:SF4">
    <property type="entry name" value="PLECKSTRIN HOMOLOGY DOMAIN-CONTAINING FAMILY A MEMBER 7"/>
    <property type="match status" value="1"/>
</dbReference>
<name>A0A9Q0DYF5_9TELE</name>
<dbReference type="OrthoDB" id="43122at2759"/>
<dbReference type="InterPro" id="IPR001849">
    <property type="entry name" value="PH_domain"/>
</dbReference>
<feature type="region of interest" description="Disordered" evidence="1">
    <location>
        <begin position="1093"/>
        <end position="1162"/>
    </location>
</feature>
<dbReference type="InterPro" id="IPR011993">
    <property type="entry name" value="PH-like_dom_sf"/>
</dbReference>
<sequence>MRSYIYKHSSVIGSQAEHGGMRTYFFSADTQEDQSSWLGAMNQAAQMQNQADAVDRPTERLLPLDPRQVLLEPIGQGPPGHPGTLLRDAGPVDVGPASASAPGSEAPPRAASALPRGSATRNGLSASATPSPILEPNGIGAGTYQRSPSPPRPHAPPQGGGPRRSAQEGVEHWVHVQRAEVKGPPSRENTLPRRSPSSLPKFSSHGEKRYQTLPKTPRLSPSSPAAARAGEYKYAQDRLNHFRLAPEPGGGAGAVGGGPSAVGGGPGAVGGAGGPVYHLYEWQQRHQYRHGSPTAPLYTPAPDYPYGPRPPSAFSPPRPSDGHPRCISVPPSPDDLRPPGTPARRPHMPAERVTVRPAAGRSVPDGPFAASPRRAKSQLLKASTMDRRSMPVSGYITHTVSAPSLHGKTPEELTLLLIQLRRHQAMMASARQHTLMQLQHLNGSESDDTYMQLKKDLDYLDLKSLTWVQTRCAPHLGPDQVCYERTPPHLGPDQASALHLKKVAIDSQVVGSHLLKECGKAVKVAESDVDDKTLKELESRISTLKDDKTLSVWPPTWPCPLHLGPPPPHGPAPSHMTPPPPPWPRPLHHGPAPSTLALPPPPWPCPLHHGPAPSTMALPPLTWPCPLPLGPAPSHMALPLHLALPPPPWPCPSTWPCPLPLDPAPSHMALSPPTWPCPLPLGPAPSHMALSPPTWPCPLPLGPAPSHMALPPPTWPCPLPHDPAPSTMALPPPPWPRPFHHGPAPSTMALPPLPWPCPLPLGPAPSTVALPPLTWPCPLPLGPAPSHMALPLHLALPPLTWPCPLPHGPAPPLGPAPSPLALPPPTWPCPLPHGPAPPLGPAPSHMALPPPTWPCPLPHGPAPPLGPAPSHMALPPPTWPCPSTWPCPLPHGTAPSHMALPLHLALPPPTWPCPLPHGPAPPLGPAPSHMALPPPTWPCPSHMALPLHLALPPPTWPCPSHMALPLHLALPPPPWPCPLPLGPDQLERVLDLSRQQMEQYQEQPAHSHKIAYQQRLLQEDLVTIRAHISRVSTAHMNHSTTPQQEKTELQRELWRVEDVMAGLSGSKANYKITIDSVQNPERKLAPSVSEGMLIQPPSRASTPGSLSLPHGTTWGAREDTPPAVPPLPRDASSVVRHTSVRGLKRQSDERKRDRESGHYAANGDYKVELRSYLSEPELPVMESPVLDVPSFSDKGLFSSGLNQSSSISSYVTLRRGLGGGQADRERPRSALDHLYAPPPSAQAPPCPTRGRMSAQEQLERMKRHQRALVRERQRNLSQGAGPYSFGPAPGPAQRCSSTSRLPSSSGPEQPPSVRYPDTTHGPRRDRRRGRYATLQPSTT</sequence>
<keyword evidence="4" id="KW-1185">Reference proteome</keyword>
<feature type="compositionally biased region" description="Basic and acidic residues" evidence="1">
    <location>
        <begin position="1222"/>
        <end position="1231"/>
    </location>
</feature>
<dbReference type="Proteomes" id="UP001148018">
    <property type="component" value="Unassembled WGS sequence"/>
</dbReference>
<protein>
    <recommendedName>
        <fullName evidence="2">PH domain-containing protein</fullName>
    </recommendedName>
</protein>
<organism evidence="3 4">
    <name type="scientific">Muraenolepis orangiensis</name>
    <name type="common">Patagonian moray cod</name>
    <dbReference type="NCBI Taxonomy" id="630683"/>
    <lineage>
        <taxon>Eukaryota</taxon>
        <taxon>Metazoa</taxon>
        <taxon>Chordata</taxon>
        <taxon>Craniata</taxon>
        <taxon>Vertebrata</taxon>
        <taxon>Euteleostomi</taxon>
        <taxon>Actinopterygii</taxon>
        <taxon>Neopterygii</taxon>
        <taxon>Teleostei</taxon>
        <taxon>Neoteleostei</taxon>
        <taxon>Acanthomorphata</taxon>
        <taxon>Zeiogadaria</taxon>
        <taxon>Gadariae</taxon>
        <taxon>Gadiformes</taxon>
        <taxon>Muraenolepidoidei</taxon>
        <taxon>Muraenolepididae</taxon>
        <taxon>Muraenolepis</taxon>
    </lineage>
</organism>
<feature type="region of interest" description="Disordered" evidence="1">
    <location>
        <begin position="564"/>
        <end position="595"/>
    </location>
</feature>
<dbReference type="SUPFAM" id="SSF50729">
    <property type="entry name" value="PH domain-like"/>
    <property type="match status" value="1"/>
</dbReference>
<evidence type="ECO:0000313" key="3">
    <source>
        <dbReference type="EMBL" id="KAJ3596011.1"/>
    </source>
</evidence>
<accession>A0A9Q0DYF5</accession>
<feature type="domain" description="PH" evidence="2">
    <location>
        <begin position="1"/>
        <end position="46"/>
    </location>
</feature>
<dbReference type="EMBL" id="JANIIK010000110">
    <property type="protein sequence ID" value="KAJ3596011.1"/>
    <property type="molecule type" value="Genomic_DNA"/>
</dbReference>
<gene>
    <name evidence="3" type="ORF">NHX12_002420</name>
</gene>
<feature type="compositionally biased region" description="Low complexity" evidence="1">
    <location>
        <begin position="217"/>
        <end position="227"/>
    </location>
</feature>
<comment type="caution">
    <text evidence="3">The sequence shown here is derived from an EMBL/GenBank/DDBJ whole genome shotgun (WGS) entry which is preliminary data.</text>
</comment>
<feature type="compositionally biased region" description="Pro residues" evidence="1">
    <location>
        <begin position="564"/>
        <end position="585"/>
    </location>
</feature>
<dbReference type="Pfam" id="PF25541">
    <property type="entry name" value="TBCA_PH"/>
    <property type="match status" value="1"/>
</dbReference>
<feature type="compositionally biased region" description="Polar residues" evidence="1">
    <location>
        <begin position="119"/>
        <end position="130"/>
    </location>
</feature>
<feature type="region of interest" description="Disordered" evidence="1">
    <location>
        <begin position="288"/>
        <end position="376"/>
    </location>
</feature>
<feature type="compositionally biased region" description="Basic and acidic residues" evidence="1">
    <location>
        <begin position="1145"/>
        <end position="1157"/>
    </location>
</feature>
<evidence type="ECO:0000256" key="1">
    <source>
        <dbReference type="SAM" id="MobiDB-lite"/>
    </source>
</evidence>
<feature type="compositionally biased region" description="Basic residues" evidence="1">
    <location>
        <begin position="1321"/>
        <end position="1330"/>
    </location>
</feature>
<evidence type="ECO:0000313" key="4">
    <source>
        <dbReference type="Proteomes" id="UP001148018"/>
    </source>
</evidence>
<dbReference type="PANTHER" id="PTHR12752">
    <property type="entry name" value="PHOSPHOINOSITOL 3-PHOSPHATE-BINDING PROTEIN"/>
    <property type="match status" value="1"/>
</dbReference>
<feature type="region of interest" description="Disordered" evidence="1">
    <location>
        <begin position="1217"/>
        <end position="1339"/>
    </location>
</feature>
<proteinExistence type="predicted"/>
<feature type="region of interest" description="Disordered" evidence="1">
    <location>
        <begin position="70"/>
        <end position="227"/>
    </location>
</feature>
<reference evidence="3" key="1">
    <citation type="submission" date="2022-07" db="EMBL/GenBank/DDBJ databases">
        <title>Chromosome-level genome of Muraenolepis orangiensis.</title>
        <authorList>
            <person name="Kim J."/>
        </authorList>
    </citation>
    <scope>NUCLEOTIDE SEQUENCE</scope>
    <source>
        <strain evidence="3">KU_S4_2022</strain>
        <tissue evidence="3">Muscle</tissue>
    </source>
</reference>
<dbReference type="Gene3D" id="2.30.29.30">
    <property type="entry name" value="Pleckstrin-homology domain (PH domain)/Phosphotyrosine-binding domain (PTB)"/>
    <property type="match status" value="1"/>
</dbReference>